<dbReference type="Pfam" id="PF02785">
    <property type="entry name" value="Biotin_carb_C"/>
    <property type="match status" value="1"/>
</dbReference>
<dbReference type="RefSeq" id="WP_179716220.1">
    <property type="nucleotide sequence ID" value="NZ_JACBZT010000001.1"/>
</dbReference>
<evidence type="ECO:0000256" key="6">
    <source>
        <dbReference type="ARBA" id="ARBA00023267"/>
    </source>
</evidence>
<dbReference type="InterPro" id="IPR011761">
    <property type="entry name" value="ATP-grasp"/>
</dbReference>
<dbReference type="GO" id="GO:0005524">
    <property type="term" value="F:ATP binding"/>
    <property type="evidence" value="ECO:0007669"/>
    <property type="project" value="UniProtKB-UniRule"/>
</dbReference>
<dbReference type="SUPFAM" id="SSF47336">
    <property type="entry name" value="ACP-like"/>
    <property type="match status" value="1"/>
</dbReference>
<dbReference type="SUPFAM" id="SSF52440">
    <property type="entry name" value="PreATP-grasp domain"/>
    <property type="match status" value="1"/>
</dbReference>
<dbReference type="InterPro" id="IPR016185">
    <property type="entry name" value="PreATP-grasp_dom_sf"/>
</dbReference>
<dbReference type="InterPro" id="IPR005482">
    <property type="entry name" value="Biotin_COase_C"/>
</dbReference>
<dbReference type="SUPFAM" id="SSF51246">
    <property type="entry name" value="Rudiment single hybrid motif"/>
    <property type="match status" value="1"/>
</dbReference>
<dbReference type="InterPro" id="IPR011764">
    <property type="entry name" value="Biotin_carboxylation_dom"/>
</dbReference>
<organism evidence="12 13">
    <name type="scientific">Petropleomorpha daqingensis</name>
    <dbReference type="NCBI Taxonomy" id="2026353"/>
    <lineage>
        <taxon>Bacteria</taxon>
        <taxon>Bacillati</taxon>
        <taxon>Actinomycetota</taxon>
        <taxon>Actinomycetes</taxon>
        <taxon>Geodermatophilales</taxon>
        <taxon>Geodermatophilaceae</taxon>
        <taxon>Petropleomorpha</taxon>
    </lineage>
</organism>
<dbReference type="NCBIfam" id="NF006367">
    <property type="entry name" value="PRK08591.1"/>
    <property type="match status" value="1"/>
</dbReference>
<evidence type="ECO:0000313" key="13">
    <source>
        <dbReference type="Proteomes" id="UP000541969"/>
    </source>
</evidence>
<feature type="domain" description="Biotin carboxylation" evidence="11">
    <location>
        <begin position="1"/>
        <end position="448"/>
    </location>
</feature>
<comment type="function">
    <text evidence="1">This protein is a component of the acetyl coenzyme A carboxylase complex; first, biotin carboxylase catalyzes the carboxylation of the carrier protein and then the transcarboxylase transfers the carboxyl group to form malonyl-CoA.</text>
</comment>
<dbReference type="EC" id="6.3.4.14" evidence="2"/>
<evidence type="ECO:0000256" key="2">
    <source>
        <dbReference type="ARBA" id="ARBA00013263"/>
    </source>
</evidence>
<dbReference type="GO" id="GO:0004075">
    <property type="term" value="F:biotin carboxylase activity"/>
    <property type="evidence" value="ECO:0007669"/>
    <property type="project" value="UniProtKB-EC"/>
</dbReference>
<dbReference type="EMBL" id="JACBZT010000001">
    <property type="protein sequence ID" value="NYJ05584.1"/>
    <property type="molecule type" value="Genomic_DNA"/>
</dbReference>
<dbReference type="PROSITE" id="PS00866">
    <property type="entry name" value="CPSASE_1"/>
    <property type="match status" value="1"/>
</dbReference>
<evidence type="ECO:0000256" key="8">
    <source>
        <dbReference type="PROSITE-ProRule" id="PRU00409"/>
    </source>
</evidence>
<evidence type="ECO:0000313" key="12">
    <source>
        <dbReference type="EMBL" id="NYJ05584.1"/>
    </source>
</evidence>
<dbReference type="PROSITE" id="PS50979">
    <property type="entry name" value="BC"/>
    <property type="match status" value="1"/>
</dbReference>
<evidence type="ECO:0000256" key="5">
    <source>
        <dbReference type="ARBA" id="ARBA00022840"/>
    </source>
</evidence>
<evidence type="ECO:0000256" key="7">
    <source>
        <dbReference type="ARBA" id="ARBA00048600"/>
    </source>
</evidence>
<dbReference type="Pfam" id="PF00550">
    <property type="entry name" value="PP-binding"/>
    <property type="match status" value="1"/>
</dbReference>
<evidence type="ECO:0000256" key="1">
    <source>
        <dbReference type="ARBA" id="ARBA00003761"/>
    </source>
</evidence>
<keyword evidence="5 8" id="KW-0067">ATP-binding</keyword>
<dbReference type="InterPro" id="IPR036736">
    <property type="entry name" value="ACP-like_sf"/>
</dbReference>
<dbReference type="PROSITE" id="PS50975">
    <property type="entry name" value="ATP_GRASP"/>
    <property type="match status" value="1"/>
</dbReference>
<dbReference type="Gene3D" id="3.30.470.20">
    <property type="entry name" value="ATP-grasp fold, B domain"/>
    <property type="match status" value="1"/>
</dbReference>
<dbReference type="SMART" id="SM00878">
    <property type="entry name" value="Biotin_carb_C"/>
    <property type="match status" value="1"/>
</dbReference>
<dbReference type="PROSITE" id="PS50075">
    <property type="entry name" value="CARRIER"/>
    <property type="match status" value="1"/>
</dbReference>
<dbReference type="PROSITE" id="PS00867">
    <property type="entry name" value="CPSASE_2"/>
    <property type="match status" value="1"/>
</dbReference>
<dbReference type="Pfam" id="PF00289">
    <property type="entry name" value="Biotin_carb_N"/>
    <property type="match status" value="1"/>
</dbReference>
<keyword evidence="3 12" id="KW-0436">Ligase</keyword>
<protein>
    <recommendedName>
        <fullName evidence="2">biotin carboxylase</fullName>
        <ecNumber evidence="2">6.3.4.14</ecNumber>
    </recommendedName>
</protein>
<feature type="domain" description="Carrier" evidence="9">
    <location>
        <begin position="501"/>
        <end position="577"/>
    </location>
</feature>
<accession>A0A853CCT4</accession>
<evidence type="ECO:0000256" key="3">
    <source>
        <dbReference type="ARBA" id="ARBA00022598"/>
    </source>
</evidence>
<dbReference type="PANTHER" id="PTHR48095">
    <property type="entry name" value="PYRUVATE CARBOXYLASE SUBUNIT A"/>
    <property type="match status" value="1"/>
</dbReference>
<reference evidence="12 13" key="1">
    <citation type="submission" date="2020-07" db="EMBL/GenBank/DDBJ databases">
        <title>Sequencing the genomes of 1000 actinobacteria strains.</title>
        <authorList>
            <person name="Klenk H.-P."/>
        </authorList>
    </citation>
    <scope>NUCLEOTIDE SEQUENCE [LARGE SCALE GENOMIC DNA]</scope>
    <source>
        <strain evidence="12 13">DSM 104001</strain>
    </source>
</reference>
<dbReference type="Pfam" id="PF02786">
    <property type="entry name" value="CPSase_L_D2"/>
    <property type="match status" value="1"/>
</dbReference>
<dbReference type="InterPro" id="IPR011054">
    <property type="entry name" value="Rudment_hybrid_motif"/>
</dbReference>
<evidence type="ECO:0000259" key="9">
    <source>
        <dbReference type="PROSITE" id="PS50075"/>
    </source>
</evidence>
<dbReference type="SUPFAM" id="SSF56059">
    <property type="entry name" value="Glutathione synthetase ATP-binding domain-like"/>
    <property type="match status" value="1"/>
</dbReference>
<dbReference type="GO" id="GO:0046872">
    <property type="term" value="F:metal ion binding"/>
    <property type="evidence" value="ECO:0007669"/>
    <property type="project" value="InterPro"/>
</dbReference>
<dbReference type="Proteomes" id="UP000541969">
    <property type="component" value="Unassembled WGS sequence"/>
</dbReference>
<keyword evidence="6" id="KW-0092">Biotin</keyword>
<feature type="domain" description="ATP-grasp" evidence="10">
    <location>
        <begin position="120"/>
        <end position="317"/>
    </location>
</feature>
<dbReference type="InterPro" id="IPR009081">
    <property type="entry name" value="PP-bd_ACP"/>
</dbReference>
<sequence length="581" mass="62362">MISRLLIANRGEIAVRVARACRELGIEVVAVYSTCDRNSALLDLADESVHIGAPAPRSSYLHVPNIIEAALRTGADAVHPGYGFLSEDPDFAEICETEGLTFVGPPAEVMHVMGNKATARRLMAEAGLPLLPGVVEPVPTVSEARTVADSIGYPLIIKAAAGGGGRGMTVVRAPSELAEAFTSTRATARAIFGDATVYMERFLPSARHVEVQILCDAHGQGIYLGERDCSLQRRHQKLLEEGPAAHLLPAQRAGLGALAVHGALSVGYTGVGTMEFLVDASGRAYFMEMNARIQVEHPVTELLTGIDLVREQILAAGGRRLSIRQDDVVPRGAAIECRINAEDPTRGFAPAPGRLDVLHVPDGPWTRFDTGYRQGDTVSPHYDSLLGKLVVWAPDRDQAIRRMDRALAELRVEGPGVRTTVALHRALLRHPDVLADRHDIQFLDRALPELVARAGALLDEPVPELPAIGRGVLQLVPLPADERPDPTRRHPGGNPAMPDPTFTLSDLMAVLTEKAGLPPSAHTTDPDARFADIGLDSLAFLSMQTELHDRYGVEMPDDSPDRYTFGEIVATVSGSAPAGMA</sequence>
<keyword evidence="13" id="KW-1185">Reference proteome</keyword>
<dbReference type="InterPro" id="IPR005481">
    <property type="entry name" value="BC-like_N"/>
</dbReference>
<keyword evidence="4 8" id="KW-0547">Nucleotide-binding</keyword>
<evidence type="ECO:0000259" key="11">
    <source>
        <dbReference type="PROSITE" id="PS50979"/>
    </source>
</evidence>
<evidence type="ECO:0000259" key="10">
    <source>
        <dbReference type="PROSITE" id="PS50975"/>
    </source>
</evidence>
<comment type="caution">
    <text evidence="12">The sequence shown here is derived from an EMBL/GenBank/DDBJ whole genome shotgun (WGS) entry which is preliminary data.</text>
</comment>
<dbReference type="FunFam" id="3.40.50.20:FF:000010">
    <property type="entry name" value="Propionyl-CoA carboxylase subunit alpha"/>
    <property type="match status" value="1"/>
</dbReference>
<dbReference type="AlphaFoldDB" id="A0A853CCT4"/>
<dbReference type="PANTHER" id="PTHR48095:SF2">
    <property type="entry name" value="BIOTIN CARBOXYLASE, CHLOROPLASTIC"/>
    <property type="match status" value="1"/>
</dbReference>
<dbReference type="Gene3D" id="1.10.1200.10">
    <property type="entry name" value="ACP-like"/>
    <property type="match status" value="1"/>
</dbReference>
<dbReference type="InterPro" id="IPR051602">
    <property type="entry name" value="ACC_Biotin_Carboxylase"/>
</dbReference>
<gene>
    <name evidence="12" type="ORF">GGQ55_001862</name>
</gene>
<evidence type="ECO:0000256" key="4">
    <source>
        <dbReference type="ARBA" id="ARBA00022741"/>
    </source>
</evidence>
<name>A0A853CCT4_9ACTN</name>
<comment type="catalytic activity">
    <reaction evidence="7">
        <text>N(6)-biotinyl-L-lysyl-[protein] + hydrogencarbonate + ATP = N(6)-carboxybiotinyl-L-lysyl-[protein] + ADP + phosphate + H(+)</text>
        <dbReference type="Rhea" id="RHEA:13501"/>
        <dbReference type="Rhea" id="RHEA-COMP:10505"/>
        <dbReference type="Rhea" id="RHEA-COMP:10506"/>
        <dbReference type="ChEBI" id="CHEBI:15378"/>
        <dbReference type="ChEBI" id="CHEBI:17544"/>
        <dbReference type="ChEBI" id="CHEBI:30616"/>
        <dbReference type="ChEBI" id="CHEBI:43474"/>
        <dbReference type="ChEBI" id="CHEBI:83144"/>
        <dbReference type="ChEBI" id="CHEBI:83145"/>
        <dbReference type="ChEBI" id="CHEBI:456216"/>
        <dbReference type="EC" id="6.3.4.14"/>
    </reaction>
</comment>
<proteinExistence type="predicted"/>
<dbReference type="InterPro" id="IPR005479">
    <property type="entry name" value="CPAse_ATP-bd"/>
</dbReference>